<dbReference type="SUPFAM" id="SSF51735">
    <property type="entry name" value="NAD(P)-binding Rossmann-fold domains"/>
    <property type="match status" value="1"/>
</dbReference>
<evidence type="ECO:0000313" key="3">
    <source>
        <dbReference type="Proteomes" id="UP000295184"/>
    </source>
</evidence>
<dbReference type="RefSeq" id="WP_058963614.1">
    <property type="nucleotide sequence ID" value="NZ_CABKVM010000015.1"/>
</dbReference>
<feature type="domain" description="RmlD-like substrate binding" evidence="1">
    <location>
        <begin position="39"/>
        <end position="147"/>
    </location>
</feature>
<organism evidence="2 3">
    <name type="scientific">Allofournierella massiliensis</name>
    <dbReference type="NCBI Taxonomy" id="1650663"/>
    <lineage>
        <taxon>Bacteria</taxon>
        <taxon>Bacillati</taxon>
        <taxon>Bacillota</taxon>
        <taxon>Clostridia</taxon>
        <taxon>Eubacteriales</taxon>
        <taxon>Oscillospiraceae</taxon>
        <taxon>Allofournierella</taxon>
    </lineage>
</organism>
<evidence type="ECO:0000259" key="1">
    <source>
        <dbReference type="Pfam" id="PF04321"/>
    </source>
</evidence>
<dbReference type="EMBL" id="SLUM01000009">
    <property type="protein sequence ID" value="TCL57791.1"/>
    <property type="molecule type" value="Genomic_DNA"/>
</dbReference>
<dbReference type="GeneID" id="97380765"/>
<accession>A0A4R1QWL9</accession>
<protein>
    <submittedName>
        <fullName evidence="2">RmlD substrate binding domain-containing protein</fullName>
    </submittedName>
</protein>
<sequence length="307" mass="34025">MANSVLVGSTGFVGGNLMASHPFDAAYHSSNVQQGFGRENDLVVYAGVPAAMFLANQDPEADLAVMRAARENLRRLAPKKLVLISSICVYVDSRGKTEADEPQPEGLAAYGANRLQLERWVREDWPDALIVRLPALYGLGLKKNFLYDLHTITPALLRPAKYEELAAKSELVKNAYSDAGNNFYKLNGSQDSAALKQWFAANDFNALAFTDSRSAYQFYDLRRLWADIQKALELDLRVLHLATPPVSAARVYEAVAGGHFENHLAAQPFDYDLRTLHAEAFGGRDGYLCTEKEELANICAFMKGWTE</sequence>
<dbReference type="InterPro" id="IPR036291">
    <property type="entry name" value="NAD(P)-bd_dom_sf"/>
</dbReference>
<gene>
    <name evidence="2" type="ORF">EDD77_10965</name>
</gene>
<proteinExistence type="predicted"/>
<dbReference type="Gene3D" id="3.40.50.720">
    <property type="entry name" value="NAD(P)-binding Rossmann-like Domain"/>
    <property type="match status" value="1"/>
</dbReference>
<comment type="caution">
    <text evidence="2">The sequence shown here is derived from an EMBL/GenBank/DDBJ whole genome shotgun (WGS) entry which is preliminary data.</text>
</comment>
<dbReference type="Proteomes" id="UP000295184">
    <property type="component" value="Unassembled WGS sequence"/>
</dbReference>
<dbReference type="AlphaFoldDB" id="A0A4R1QWL9"/>
<reference evidence="2 3" key="1">
    <citation type="submission" date="2019-03" db="EMBL/GenBank/DDBJ databases">
        <title>Genomic Encyclopedia of Type Strains, Phase IV (KMG-IV): sequencing the most valuable type-strain genomes for metagenomic binning, comparative biology and taxonomic classification.</title>
        <authorList>
            <person name="Goeker M."/>
        </authorList>
    </citation>
    <scope>NUCLEOTIDE SEQUENCE [LARGE SCALE GENOMIC DNA]</scope>
    <source>
        <strain evidence="2 3">DSM 100451</strain>
    </source>
</reference>
<dbReference type="InterPro" id="IPR029903">
    <property type="entry name" value="RmlD-like-bd"/>
</dbReference>
<evidence type="ECO:0000313" key="2">
    <source>
        <dbReference type="EMBL" id="TCL57791.1"/>
    </source>
</evidence>
<name>A0A4R1QWL9_9FIRM</name>
<dbReference type="Pfam" id="PF04321">
    <property type="entry name" value="RmlD_sub_bind"/>
    <property type="match status" value="1"/>
</dbReference>
<dbReference type="STRING" id="1650663.GCA_001486665_01136"/>